<organism evidence="1 2">
    <name type="scientific">Xanthomonas bromi</name>
    <dbReference type="NCBI Taxonomy" id="56449"/>
    <lineage>
        <taxon>Bacteria</taxon>
        <taxon>Pseudomonadati</taxon>
        <taxon>Pseudomonadota</taxon>
        <taxon>Gammaproteobacteria</taxon>
        <taxon>Lysobacterales</taxon>
        <taxon>Lysobacteraceae</taxon>
        <taxon>Xanthomonas</taxon>
    </lineage>
</organism>
<gene>
    <name evidence="1" type="ORF">XBLMG947_2969</name>
</gene>
<evidence type="ECO:0000313" key="2">
    <source>
        <dbReference type="Proteomes" id="UP000092503"/>
    </source>
</evidence>
<protein>
    <submittedName>
        <fullName evidence="1">Uncharacterized protein</fullName>
    </submittedName>
</protein>
<accession>A0A1C3NP46</accession>
<proteinExistence type="predicted"/>
<evidence type="ECO:0000313" key="1">
    <source>
        <dbReference type="EMBL" id="SBV52176.1"/>
    </source>
</evidence>
<dbReference type="STRING" id="56449.XBLMG947_2969"/>
<sequence>MRPGFRIRESGFVKGDGEAHASLYPDCIRDRLTIVILTDKRTVGRCKAAPLANPDSPIPALMR</sequence>
<dbReference type="AlphaFoldDB" id="A0A1C3NP46"/>
<dbReference type="Proteomes" id="UP000092503">
    <property type="component" value="Unassembled WGS sequence"/>
</dbReference>
<reference evidence="1 2" key="1">
    <citation type="submission" date="2016-06" db="EMBL/GenBank/DDBJ databases">
        <authorList>
            <person name="Kjaerup R.B."/>
            <person name="Dalgaard T.S."/>
            <person name="Juul-Madsen H.R."/>
        </authorList>
    </citation>
    <scope>NUCLEOTIDE SEQUENCE [LARGE SCALE GENOMIC DNA]</scope>
    <source>
        <strain evidence="1">LMG947</strain>
    </source>
</reference>
<name>A0A1C3NP46_9XANT</name>
<dbReference type="EMBL" id="FLTX01000046">
    <property type="protein sequence ID" value="SBV52176.1"/>
    <property type="molecule type" value="Genomic_DNA"/>
</dbReference>